<dbReference type="AlphaFoldDB" id="A0A0A9CZM2"/>
<name>A0A0A9CZM2_ARUDO</name>
<evidence type="ECO:0000313" key="1">
    <source>
        <dbReference type="EMBL" id="JAD81036.1"/>
    </source>
</evidence>
<dbReference type="EMBL" id="GBRH01216859">
    <property type="protein sequence ID" value="JAD81036.1"/>
    <property type="molecule type" value="Transcribed_RNA"/>
</dbReference>
<reference evidence="1" key="1">
    <citation type="submission" date="2014-09" db="EMBL/GenBank/DDBJ databases">
        <authorList>
            <person name="Magalhaes I.L.F."/>
            <person name="Oliveira U."/>
            <person name="Santos F.R."/>
            <person name="Vidigal T.H.D.A."/>
            <person name="Brescovit A.D."/>
            <person name="Santos A.J."/>
        </authorList>
    </citation>
    <scope>NUCLEOTIDE SEQUENCE</scope>
    <source>
        <tissue evidence="1">Shoot tissue taken approximately 20 cm above the soil surface</tissue>
    </source>
</reference>
<reference evidence="1" key="2">
    <citation type="journal article" date="2015" name="Data Brief">
        <title>Shoot transcriptome of the giant reed, Arundo donax.</title>
        <authorList>
            <person name="Barrero R.A."/>
            <person name="Guerrero F.D."/>
            <person name="Moolhuijzen P."/>
            <person name="Goolsby J.A."/>
            <person name="Tidwell J."/>
            <person name="Bellgard S.E."/>
            <person name="Bellgard M.I."/>
        </authorList>
    </citation>
    <scope>NUCLEOTIDE SEQUENCE</scope>
    <source>
        <tissue evidence="1">Shoot tissue taken approximately 20 cm above the soil surface</tissue>
    </source>
</reference>
<organism evidence="1">
    <name type="scientific">Arundo donax</name>
    <name type="common">Giant reed</name>
    <name type="synonym">Donax arundinaceus</name>
    <dbReference type="NCBI Taxonomy" id="35708"/>
    <lineage>
        <taxon>Eukaryota</taxon>
        <taxon>Viridiplantae</taxon>
        <taxon>Streptophyta</taxon>
        <taxon>Embryophyta</taxon>
        <taxon>Tracheophyta</taxon>
        <taxon>Spermatophyta</taxon>
        <taxon>Magnoliopsida</taxon>
        <taxon>Liliopsida</taxon>
        <taxon>Poales</taxon>
        <taxon>Poaceae</taxon>
        <taxon>PACMAD clade</taxon>
        <taxon>Arundinoideae</taxon>
        <taxon>Arundineae</taxon>
        <taxon>Arundo</taxon>
    </lineage>
</organism>
<protein>
    <submittedName>
        <fullName evidence="1">Uncharacterized protein</fullName>
    </submittedName>
</protein>
<proteinExistence type="predicted"/>
<accession>A0A0A9CZM2</accession>
<sequence length="30" mass="3281">MALAAGRWTCLSQWRITGNEILLCVGCSAR</sequence>